<keyword evidence="7" id="KW-1133">Transmembrane helix</keyword>
<comment type="function">
    <text evidence="13">Mitochondrial iron transporter that mediates iron uptake. Probably required for heme synthesis of hemoproteins and Fe-S cluster assembly in non-erythroid cells.</text>
</comment>
<dbReference type="KEGG" id="pmrn:116941431"/>
<dbReference type="RefSeq" id="XP_032808422.1">
    <property type="nucleotide sequence ID" value="XM_032952531.1"/>
</dbReference>
<dbReference type="InterPro" id="IPR023395">
    <property type="entry name" value="MCP_dom_sf"/>
</dbReference>
<protein>
    <submittedName>
        <fullName evidence="18">Mitoferrin-1-like isoform X1</fullName>
    </submittedName>
</protein>
<keyword evidence="10" id="KW-0496">Mitochondrion</keyword>
<comment type="similarity">
    <text evidence="2 15">Belongs to the mitochondrial carrier (TC 2.A.29) family.</text>
</comment>
<evidence type="ECO:0000256" key="15">
    <source>
        <dbReference type="RuleBase" id="RU000488"/>
    </source>
</evidence>
<organism evidence="17 18">
    <name type="scientific">Petromyzon marinus</name>
    <name type="common">Sea lamprey</name>
    <dbReference type="NCBI Taxonomy" id="7757"/>
    <lineage>
        <taxon>Eukaryota</taxon>
        <taxon>Metazoa</taxon>
        <taxon>Chordata</taxon>
        <taxon>Craniata</taxon>
        <taxon>Vertebrata</taxon>
        <taxon>Cyclostomata</taxon>
        <taxon>Hyperoartia</taxon>
        <taxon>Petromyzontiformes</taxon>
        <taxon>Petromyzontidae</taxon>
        <taxon>Petromyzon</taxon>
    </lineage>
</organism>
<keyword evidence="5 14" id="KW-0812">Transmembrane</keyword>
<keyword evidence="3 15" id="KW-0813">Transport</keyword>
<gene>
    <name evidence="18" type="primary">LOC116941431</name>
</gene>
<evidence type="ECO:0000256" key="13">
    <source>
        <dbReference type="ARBA" id="ARBA00037402"/>
    </source>
</evidence>
<keyword evidence="6" id="KW-0999">Mitochondrion inner membrane</keyword>
<comment type="catalytic activity">
    <reaction evidence="12">
        <text>Fe(2+)(in) = Fe(2+)(out)</text>
        <dbReference type="Rhea" id="RHEA:28486"/>
        <dbReference type="ChEBI" id="CHEBI:29033"/>
    </reaction>
</comment>
<evidence type="ECO:0000256" key="12">
    <source>
        <dbReference type="ARBA" id="ARBA00036243"/>
    </source>
</evidence>
<feature type="repeat" description="Solcar" evidence="14">
    <location>
        <begin position="26"/>
        <end position="114"/>
    </location>
</feature>
<evidence type="ECO:0000256" key="4">
    <source>
        <dbReference type="ARBA" id="ARBA00022496"/>
    </source>
</evidence>
<comment type="subcellular location">
    <subcellularLocation>
        <location evidence="1">Mitochondrion inner membrane</location>
        <topology evidence="1">Multi-pass membrane protein</topology>
    </subcellularLocation>
</comment>
<keyword evidence="4" id="KW-0410">Iron transport</keyword>
<evidence type="ECO:0000256" key="10">
    <source>
        <dbReference type="ARBA" id="ARBA00023128"/>
    </source>
</evidence>
<dbReference type="SUPFAM" id="SSF103506">
    <property type="entry name" value="Mitochondrial carrier"/>
    <property type="match status" value="2"/>
</dbReference>
<evidence type="ECO:0000313" key="17">
    <source>
        <dbReference type="Proteomes" id="UP001318040"/>
    </source>
</evidence>
<dbReference type="InterPro" id="IPR018108">
    <property type="entry name" value="MCP_transmembrane"/>
</dbReference>
<dbReference type="Proteomes" id="UP001318040">
    <property type="component" value="Chromosome 11"/>
</dbReference>
<dbReference type="PANTHER" id="PTHR45758">
    <property type="entry name" value="MITOFERRIN-1-RELATED"/>
    <property type="match status" value="1"/>
</dbReference>
<evidence type="ECO:0000256" key="8">
    <source>
        <dbReference type="ARBA" id="ARBA00023004"/>
    </source>
</evidence>
<evidence type="ECO:0000256" key="6">
    <source>
        <dbReference type="ARBA" id="ARBA00022792"/>
    </source>
</evidence>
<feature type="repeat" description="Solcar" evidence="14">
    <location>
        <begin position="120"/>
        <end position="204"/>
    </location>
</feature>
<sequence>MEEEKNSAAVAAADGEIEYEALPPSVSMGTHMVAGALAGVMEHCVMYPVDCVKTRMQSLFPDPRAAYRNVFHALRTIVRTEGAWRPVRGVNAMAAGAGPAHALYFACYEHVKASLSGGRNSHLANGLAGCAATLLHDATMNPAEVVKQRLQMYNSPYGGALECARRVLRSEGLAAFYRSYPTQLALNLPFQSLHFVAYEACQERLNPRRDYSPGSHVASGAVAGGLAAALTTPLDVCKTLLNTQEMALVEMGVAGAGACAGLSSAASAAEGCRAAAYGAAAAAGKWQLQQSAAAGPSRQPLATLAARTTAAAAAAAAAPAGGPAPAVPAAPPGGAGLSALLGVGAGHLQQQATQAAPLRAYRSGERPAPQPARAPGTGSAGGATLRAGSAARQQQQQQHCRPPRYLTGLAMAFRTVYRHGGLPAFFRGMQARVLYQMPSTAIAWSVYEFFKHSLSEH</sequence>
<keyword evidence="11 14" id="KW-0472">Membrane</keyword>
<accession>A0AAJ7SZF6</accession>
<dbReference type="GeneID" id="116941431"/>
<dbReference type="AlphaFoldDB" id="A0AAJ7SZF6"/>
<evidence type="ECO:0000256" key="5">
    <source>
        <dbReference type="ARBA" id="ARBA00022692"/>
    </source>
</evidence>
<evidence type="ECO:0000256" key="2">
    <source>
        <dbReference type="ARBA" id="ARBA00006375"/>
    </source>
</evidence>
<dbReference type="PANTHER" id="PTHR45758:SF20">
    <property type="entry name" value="MITOFERRIN-2"/>
    <property type="match status" value="1"/>
</dbReference>
<evidence type="ECO:0000256" key="9">
    <source>
        <dbReference type="ARBA" id="ARBA00023065"/>
    </source>
</evidence>
<evidence type="ECO:0000256" key="11">
    <source>
        <dbReference type="ARBA" id="ARBA00023136"/>
    </source>
</evidence>
<feature type="region of interest" description="Disordered" evidence="16">
    <location>
        <begin position="354"/>
        <end position="402"/>
    </location>
</feature>
<reference evidence="18" key="1">
    <citation type="submission" date="2025-08" db="UniProtKB">
        <authorList>
            <consortium name="RefSeq"/>
        </authorList>
    </citation>
    <scope>IDENTIFICATION</scope>
    <source>
        <tissue evidence="18">Sperm</tissue>
    </source>
</reference>
<evidence type="ECO:0000256" key="3">
    <source>
        <dbReference type="ARBA" id="ARBA00022448"/>
    </source>
</evidence>
<keyword evidence="17" id="KW-1185">Reference proteome</keyword>
<evidence type="ECO:0000256" key="16">
    <source>
        <dbReference type="SAM" id="MobiDB-lite"/>
    </source>
</evidence>
<evidence type="ECO:0000256" key="1">
    <source>
        <dbReference type="ARBA" id="ARBA00004448"/>
    </source>
</evidence>
<name>A0AAJ7SZF6_PETMA</name>
<dbReference type="GO" id="GO:0048250">
    <property type="term" value="P:iron import into the mitochondrion"/>
    <property type="evidence" value="ECO:0007669"/>
    <property type="project" value="TreeGrafter"/>
</dbReference>
<evidence type="ECO:0000256" key="14">
    <source>
        <dbReference type="PROSITE-ProRule" id="PRU00282"/>
    </source>
</evidence>
<keyword evidence="9" id="KW-0406">Ion transport</keyword>
<dbReference type="FunFam" id="1.50.40.10:FF:000029">
    <property type="entry name" value="Solute carrier family 25 member 28"/>
    <property type="match status" value="1"/>
</dbReference>
<dbReference type="GO" id="GO:0015093">
    <property type="term" value="F:ferrous iron transmembrane transporter activity"/>
    <property type="evidence" value="ECO:0007669"/>
    <property type="project" value="TreeGrafter"/>
</dbReference>
<dbReference type="PROSITE" id="PS50920">
    <property type="entry name" value="SOLCAR"/>
    <property type="match status" value="3"/>
</dbReference>
<evidence type="ECO:0000313" key="18">
    <source>
        <dbReference type="RefSeq" id="XP_032808422.1"/>
    </source>
</evidence>
<dbReference type="Gene3D" id="1.50.40.10">
    <property type="entry name" value="Mitochondrial carrier domain"/>
    <property type="match status" value="3"/>
</dbReference>
<proteinExistence type="inferred from homology"/>
<feature type="repeat" description="Solcar" evidence="14">
    <location>
        <begin position="370"/>
        <end position="453"/>
    </location>
</feature>
<dbReference type="Pfam" id="PF00153">
    <property type="entry name" value="Mito_carr"/>
    <property type="match status" value="4"/>
</dbReference>
<keyword evidence="8" id="KW-0408">Iron</keyword>
<evidence type="ECO:0000256" key="7">
    <source>
        <dbReference type="ARBA" id="ARBA00022989"/>
    </source>
</evidence>
<dbReference type="GO" id="GO:0005743">
    <property type="term" value="C:mitochondrial inner membrane"/>
    <property type="evidence" value="ECO:0007669"/>
    <property type="project" value="UniProtKB-SubCell"/>
</dbReference>